<accession>A0AAV7F9J3</accession>
<comment type="caution">
    <text evidence="8">The sequence shown here is derived from an EMBL/GenBank/DDBJ whole genome shotgun (WGS) entry which is preliminary data.</text>
</comment>
<name>A0AAV7F9J3_ARIFI</name>
<gene>
    <name evidence="8" type="ORF">H6P81_001832</name>
</gene>
<evidence type="ECO:0008006" key="10">
    <source>
        <dbReference type="Google" id="ProtNLM"/>
    </source>
</evidence>
<evidence type="ECO:0000256" key="7">
    <source>
        <dbReference type="SAM" id="MobiDB-lite"/>
    </source>
</evidence>
<dbReference type="EMBL" id="JAINDJ010000002">
    <property type="protein sequence ID" value="KAG9457324.1"/>
    <property type="molecule type" value="Genomic_DNA"/>
</dbReference>
<dbReference type="PANTHER" id="PTHR33405:SF19">
    <property type="entry name" value="OS08G0430100 PROTEIN"/>
    <property type="match status" value="1"/>
</dbReference>
<dbReference type="GO" id="GO:0009908">
    <property type="term" value="P:flower development"/>
    <property type="evidence" value="ECO:0007669"/>
    <property type="project" value="UniProtKB-KW"/>
</dbReference>
<evidence type="ECO:0000256" key="4">
    <source>
        <dbReference type="ARBA" id="ARBA00023054"/>
    </source>
</evidence>
<sequence length="273" mass="31128">MAGRTRMPRHPLYDGARGFHEVPHPAPLRHGPPLPPHPATLEEELLIQRGEIHRLHAENRHLVDDHMPLHRELMGLKDEMHSLSELIRKLRAEKDAHLRDLIDRGLKLEAELHAVEPLRTEILQLRSEAQKLNALKQEMTTQIQGIKQDINRLKAENQQIPAMRVDLEDLHQEFVRARTAFEYEKKANMEQVEHKQAMEKNLVAMAREVEKLRAELIGSDTRALRPGGSGYGTLKGSPDMGYPGAFADAYDGDKGFYGANSWGNHEKRGPPRH</sequence>
<dbReference type="Gene3D" id="1.20.58.130">
    <property type="match status" value="1"/>
</dbReference>
<feature type="region of interest" description="Disordered" evidence="7">
    <location>
        <begin position="1"/>
        <end position="32"/>
    </location>
</feature>
<reference evidence="8 9" key="1">
    <citation type="submission" date="2021-07" db="EMBL/GenBank/DDBJ databases">
        <title>The Aristolochia fimbriata genome: insights into angiosperm evolution, floral development and chemical biosynthesis.</title>
        <authorList>
            <person name="Jiao Y."/>
        </authorList>
    </citation>
    <scope>NUCLEOTIDE SEQUENCE [LARGE SCALE GENOMIC DNA]</scope>
    <source>
        <strain evidence="8">IBCAS-2021</strain>
        <tissue evidence="8">Leaf</tissue>
    </source>
</reference>
<proteinExistence type="inferred from homology"/>
<keyword evidence="4 6" id="KW-0175">Coiled coil</keyword>
<organism evidence="8 9">
    <name type="scientific">Aristolochia fimbriata</name>
    <name type="common">White veined hardy Dutchman's pipe vine</name>
    <dbReference type="NCBI Taxonomy" id="158543"/>
    <lineage>
        <taxon>Eukaryota</taxon>
        <taxon>Viridiplantae</taxon>
        <taxon>Streptophyta</taxon>
        <taxon>Embryophyta</taxon>
        <taxon>Tracheophyta</taxon>
        <taxon>Spermatophyta</taxon>
        <taxon>Magnoliopsida</taxon>
        <taxon>Magnoliidae</taxon>
        <taxon>Piperales</taxon>
        <taxon>Aristolochiaceae</taxon>
        <taxon>Aristolochia</taxon>
    </lineage>
</organism>
<keyword evidence="9" id="KW-1185">Reference proteome</keyword>
<dbReference type="Proteomes" id="UP000825729">
    <property type="component" value="Unassembled WGS sequence"/>
</dbReference>
<keyword evidence="3" id="KW-0221">Differentiation</keyword>
<evidence type="ECO:0000256" key="5">
    <source>
        <dbReference type="ARBA" id="ARBA00023089"/>
    </source>
</evidence>
<comment type="similarity">
    <text evidence="1">Belongs to the FLX family.</text>
</comment>
<dbReference type="PANTHER" id="PTHR33405">
    <property type="entry name" value="PROTEIN FLX-LIKE 2"/>
    <property type="match status" value="1"/>
</dbReference>
<evidence type="ECO:0000313" key="9">
    <source>
        <dbReference type="Proteomes" id="UP000825729"/>
    </source>
</evidence>
<protein>
    <recommendedName>
        <fullName evidence="10">Protein FLX-like 3</fullName>
    </recommendedName>
</protein>
<dbReference type="InterPro" id="IPR040353">
    <property type="entry name" value="FLX/FLX-like"/>
</dbReference>
<evidence type="ECO:0000256" key="2">
    <source>
        <dbReference type="ARBA" id="ARBA00022473"/>
    </source>
</evidence>
<evidence type="ECO:0000256" key="1">
    <source>
        <dbReference type="ARBA" id="ARBA00005405"/>
    </source>
</evidence>
<dbReference type="AlphaFoldDB" id="A0AAV7F9J3"/>
<evidence type="ECO:0000313" key="8">
    <source>
        <dbReference type="EMBL" id="KAG9457324.1"/>
    </source>
</evidence>
<evidence type="ECO:0000256" key="3">
    <source>
        <dbReference type="ARBA" id="ARBA00022782"/>
    </source>
</evidence>
<keyword evidence="2" id="KW-0217">Developmental protein</keyword>
<dbReference type="GO" id="GO:0030154">
    <property type="term" value="P:cell differentiation"/>
    <property type="evidence" value="ECO:0007669"/>
    <property type="project" value="UniProtKB-KW"/>
</dbReference>
<evidence type="ECO:0000256" key="6">
    <source>
        <dbReference type="SAM" id="Coils"/>
    </source>
</evidence>
<feature type="coiled-coil region" evidence="6">
    <location>
        <begin position="73"/>
        <end position="156"/>
    </location>
</feature>
<keyword evidence="5" id="KW-0287">Flowering</keyword>